<keyword evidence="2" id="KW-1185">Reference proteome</keyword>
<organism evidence="1 2">
    <name type="scientific">Diceros bicornis minor</name>
    <name type="common">South-central black rhinoceros</name>
    <dbReference type="NCBI Taxonomy" id="77932"/>
    <lineage>
        <taxon>Eukaryota</taxon>
        <taxon>Metazoa</taxon>
        <taxon>Chordata</taxon>
        <taxon>Craniata</taxon>
        <taxon>Vertebrata</taxon>
        <taxon>Euteleostomi</taxon>
        <taxon>Mammalia</taxon>
        <taxon>Eutheria</taxon>
        <taxon>Laurasiatheria</taxon>
        <taxon>Perissodactyla</taxon>
        <taxon>Rhinocerotidae</taxon>
        <taxon>Diceros</taxon>
    </lineage>
</organism>
<protein>
    <submittedName>
        <fullName evidence="1">Uncharacterized protein</fullName>
    </submittedName>
</protein>
<evidence type="ECO:0000313" key="2">
    <source>
        <dbReference type="Proteomes" id="UP000551758"/>
    </source>
</evidence>
<accession>A0A7J7FMV9</accession>
<reference evidence="1 2" key="1">
    <citation type="journal article" date="2020" name="Mol. Biol. Evol.">
        <title>Interspecific Gene Flow and the Evolution of Specialization in Black and White Rhinoceros.</title>
        <authorList>
            <person name="Moodley Y."/>
            <person name="Westbury M.V."/>
            <person name="Russo I.M."/>
            <person name="Gopalakrishnan S."/>
            <person name="Rakotoarivelo A."/>
            <person name="Olsen R.A."/>
            <person name="Prost S."/>
            <person name="Tunstall T."/>
            <person name="Ryder O.A."/>
            <person name="Dalen L."/>
            <person name="Bruford M.W."/>
        </authorList>
    </citation>
    <scope>NUCLEOTIDE SEQUENCE [LARGE SCALE GENOMIC DNA]</scope>
    <source>
        <strain evidence="1">SBR-YM</strain>
        <tissue evidence="1">Skin</tissue>
    </source>
</reference>
<proteinExistence type="predicted"/>
<gene>
    <name evidence="1" type="ORF">HPG69_019312</name>
</gene>
<dbReference type="Proteomes" id="UP000551758">
    <property type="component" value="Unassembled WGS sequence"/>
</dbReference>
<name>A0A7J7FMV9_DICBM</name>
<dbReference type="AlphaFoldDB" id="A0A7J7FMV9"/>
<comment type="caution">
    <text evidence="1">The sequence shown here is derived from an EMBL/GenBank/DDBJ whole genome shotgun (WGS) entry which is preliminary data.</text>
</comment>
<dbReference type="EMBL" id="JACDTQ010000127">
    <property type="protein sequence ID" value="KAF5929291.1"/>
    <property type="molecule type" value="Genomic_DNA"/>
</dbReference>
<sequence>MAPPSGGRQISKSKMAHLAKNKIVVTRAGAAAWKNNVLKSLEDCPGKLLSLHEYQGGQDTWSWGAEFFEAIDRADEGKVKHGILYGPQKICINQTCLDTTILHYAYNLDKLSREGYLQQF</sequence>
<evidence type="ECO:0000313" key="1">
    <source>
        <dbReference type="EMBL" id="KAF5929291.1"/>
    </source>
</evidence>